<feature type="transmembrane region" description="Helical" evidence="1">
    <location>
        <begin position="12"/>
        <end position="29"/>
    </location>
</feature>
<feature type="domain" description="Signal transduction histidine kinase internal region" evidence="2">
    <location>
        <begin position="146"/>
        <end position="224"/>
    </location>
</feature>
<sequence>MKRLLKNIELKEWGFQTLFLIILFFISSFDKNSPNIGWDKFAFFLHYAFIAFVINYAFLPFFFYKKKFVKLILALVFIFGYAYIIEEFVLEKIFYSGDRGQHISNVFFTLLDIVPLVLIMVSFKLAWDASQKQREVEQLQLSVKESELRYLKSQINPHFLFNNLNNLYSYAMENSPKTPSIILELSSVLRYMLYNCKEDFVPLSEEVIHLKHFTALNELQIENRGVVKFSASEIPDNYIIAPLILLMFIENAFKHSTASQSDNILIDININVSNNGTLSFTCLNSFLPNSNNQSLSKGIGLQNVKKRLELMYPEKYKLDIKDFNNTYTVCLVLQLETKD</sequence>
<evidence type="ECO:0000256" key="1">
    <source>
        <dbReference type="SAM" id="Phobius"/>
    </source>
</evidence>
<reference evidence="3 4" key="1">
    <citation type="submission" date="2022-09" db="EMBL/GenBank/DDBJ databases">
        <title>Genome sequencing of Flavivirga sp. MEBiC05379.</title>
        <authorList>
            <person name="Oh H.-M."/>
            <person name="Kwon K.K."/>
            <person name="Park M.J."/>
            <person name="Yang S.-H."/>
        </authorList>
    </citation>
    <scope>NUCLEOTIDE SEQUENCE [LARGE SCALE GENOMIC DNA]</scope>
    <source>
        <strain evidence="3 4">MEBiC05379</strain>
    </source>
</reference>
<feature type="transmembrane region" description="Helical" evidence="1">
    <location>
        <begin position="105"/>
        <end position="127"/>
    </location>
</feature>
<dbReference type="PANTHER" id="PTHR34220:SF7">
    <property type="entry name" value="SENSOR HISTIDINE KINASE YPDA"/>
    <property type="match status" value="1"/>
</dbReference>
<keyword evidence="3" id="KW-0418">Kinase</keyword>
<proteinExistence type="predicted"/>
<keyword evidence="1" id="KW-0812">Transmembrane</keyword>
<evidence type="ECO:0000259" key="2">
    <source>
        <dbReference type="Pfam" id="PF06580"/>
    </source>
</evidence>
<evidence type="ECO:0000313" key="3">
    <source>
        <dbReference type="EMBL" id="MEF3834122.1"/>
    </source>
</evidence>
<dbReference type="InterPro" id="IPR010559">
    <property type="entry name" value="Sig_transdc_His_kin_internal"/>
</dbReference>
<dbReference type="GO" id="GO:0016301">
    <property type="term" value="F:kinase activity"/>
    <property type="evidence" value="ECO:0007669"/>
    <property type="project" value="UniProtKB-KW"/>
</dbReference>
<protein>
    <submittedName>
        <fullName evidence="3">Histidine kinase</fullName>
    </submittedName>
</protein>
<feature type="transmembrane region" description="Helical" evidence="1">
    <location>
        <begin position="68"/>
        <end position="85"/>
    </location>
</feature>
<dbReference type="EMBL" id="JAODOP010000004">
    <property type="protein sequence ID" value="MEF3834122.1"/>
    <property type="molecule type" value="Genomic_DNA"/>
</dbReference>
<keyword evidence="1" id="KW-1133">Transmembrane helix</keyword>
<feature type="transmembrane region" description="Helical" evidence="1">
    <location>
        <begin position="41"/>
        <end position="61"/>
    </location>
</feature>
<organism evidence="3 4">
    <name type="scientific">Flavivirga spongiicola</name>
    <dbReference type="NCBI Taxonomy" id="421621"/>
    <lineage>
        <taxon>Bacteria</taxon>
        <taxon>Pseudomonadati</taxon>
        <taxon>Bacteroidota</taxon>
        <taxon>Flavobacteriia</taxon>
        <taxon>Flavobacteriales</taxon>
        <taxon>Flavobacteriaceae</taxon>
        <taxon>Flavivirga</taxon>
    </lineage>
</organism>
<dbReference type="RefSeq" id="WP_303306456.1">
    <property type="nucleotide sequence ID" value="NZ_JAODOP010000004.1"/>
</dbReference>
<evidence type="ECO:0000313" key="4">
    <source>
        <dbReference type="Proteomes" id="UP001337305"/>
    </source>
</evidence>
<dbReference type="Proteomes" id="UP001337305">
    <property type="component" value="Unassembled WGS sequence"/>
</dbReference>
<comment type="caution">
    <text evidence="3">The sequence shown here is derived from an EMBL/GenBank/DDBJ whole genome shotgun (WGS) entry which is preliminary data.</text>
</comment>
<accession>A0ABU7XTS5</accession>
<keyword evidence="1" id="KW-0472">Membrane</keyword>
<keyword evidence="3" id="KW-0808">Transferase</keyword>
<name>A0ABU7XTS5_9FLAO</name>
<gene>
    <name evidence="3" type="ORF">N1F79_13370</name>
</gene>
<dbReference type="PANTHER" id="PTHR34220">
    <property type="entry name" value="SENSOR HISTIDINE KINASE YPDA"/>
    <property type="match status" value="1"/>
</dbReference>
<keyword evidence="4" id="KW-1185">Reference proteome</keyword>
<dbReference type="Pfam" id="PF06580">
    <property type="entry name" value="His_kinase"/>
    <property type="match status" value="1"/>
</dbReference>
<dbReference type="InterPro" id="IPR050640">
    <property type="entry name" value="Bact_2-comp_sensor_kinase"/>
</dbReference>